<evidence type="ECO:0000313" key="2">
    <source>
        <dbReference type="EnsemblMetazoa" id="XP_020896485.1"/>
    </source>
</evidence>
<feature type="compositionally biased region" description="Polar residues" evidence="1">
    <location>
        <begin position="174"/>
        <end position="185"/>
    </location>
</feature>
<evidence type="ECO:0000256" key="1">
    <source>
        <dbReference type="SAM" id="MobiDB-lite"/>
    </source>
</evidence>
<dbReference type="RefSeq" id="XP_020896485.1">
    <property type="nucleotide sequence ID" value="XM_021040826.2"/>
</dbReference>
<dbReference type="KEGG" id="epa:110235368"/>
<evidence type="ECO:0000313" key="3">
    <source>
        <dbReference type="Proteomes" id="UP000887567"/>
    </source>
</evidence>
<dbReference type="EnsemblMetazoa" id="XM_021040826.2">
    <property type="protein sequence ID" value="XP_020896485.1"/>
    <property type="gene ID" value="LOC110235368"/>
</dbReference>
<dbReference type="GeneID" id="110235368"/>
<dbReference type="Proteomes" id="UP000887567">
    <property type="component" value="Unplaced"/>
</dbReference>
<dbReference type="AlphaFoldDB" id="A0A913WZC1"/>
<protein>
    <submittedName>
        <fullName evidence="2">Uncharacterized protein</fullName>
    </submittedName>
</protein>
<proteinExistence type="predicted"/>
<keyword evidence="3" id="KW-1185">Reference proteome</keyword>
<accession>A0A913WZC1</accession>
<feature type="region of interest" description="Disordered" evidence="1">
    <location>
        <begin position="241"/>
        <end position="277"/>
    </location>
</feature>
<sequence length="277" mass="31134">MVLSKKYESDLISENVVMNRKQILEKQRALGSISQSKTGDAILRKNIFEMRVLKTKLSDLENEQKVWKTHHNYGVKEAKKEAREMAKVRTFRHVAQVALASQRLKNLAPLFNKTQEDHKEVEEDLDLETNTHESAETLNKELKPFPRKVRQPNSENAPRLPPLTLSPQARHFSLPTSIPEKSSNFPSPLIARRRVNTWTGKSVITANSSTAARDVTTPFSSPVTGSMSPMLDKRFLGLKAALVPMHPSEESESEEGRQEDEDSSSDDGFPTCGSISL</sequence>
<feature type="region of interest" description="Disordered" evidence="1">
    <location>
        <begin position="148"/>
        <end position="185"/>
    </location>
</feature>
<feature type="compositionally biased region" description="Acidic residues" evidence="1">
    <location>
        <begin position="250"/>
        <end position="265"/>
    </location>
</feature>
<name>A0A913WZC1_EXADI</name>
<dbReference type="OrthoDB" id="10336525at2759"/>
<organism evidence="2 3">
    <name type="scientific">Exaiptasia diaphana</name>
    <name type="common">Tropical sea anemone</name>
    <name type="synonym">Aiptasia pulchella</name>
    <dbReference type="NCBI Taxonomy" id="2652724"/>
    <lineage>
        <taxon>Eukaryota</taxon>
        <taxon>Metazoa</taxon>
        <taxon>Cnidaria</taxon>
        <taxon>Anthozoa</taxon>
        <taxon>Hexacorallia</taxon>
        <taxon>Actiniaria</taxon>
        <taxon>Aiptasiidae</taxon>
        <taxon>Exaiptasia</taxon>
    </lineage>
</organism>
<reference evidence="2" key="1">
    <citation type="submission" date="2022-11" db="UniProtKB">
        <authorList>
            <consortium name="EnsemblMetazoa"/>
        </authorList>
    </citation>
    <scope>IDENTIFICATION</scope>
</reference>